<keyword evidence="2" id="KW-1185">Reference proteome</keyword>
<dbReference type="Proteomes" id="UP001555786">
    <property type="component" value="Unassembled WGS sequence"/>
</dbReference>
<protein>
    <submittedName>
        <fullName evidence="1">Uncharacterized protein</fullName>
    </submittedName>
</protein>
<proteinExistence type="predicted"/>
<dbReference type="EMBL" id="JBFNQD010000010">
    <property type="protein sequence ID" value="MEW9308781.1"/>
    <property type="molecule type" value="Genomic_DNA"/>
</dbReference>
<organism evidence="1 2">
    <name type="scientific">Labrys neptuniae</name>
    <dbReference type="NCBI Taxonomy" id="376174"/>
    <lineage>
        <taxon>Bacteria</taxon>
        <taxon>Pseudomonadati</taxon>
        <taxon>Pseudomonadota</taxon>
        <taxon>Alphaproteobacteria</taxon>
        <taxon>Hyphomicrobiales</taxon>
        <taxon>Xanthobacteraceae</taxon>
        <taxon>Labrys</taxon>
    </lineage>
</organism>
<dbReference type="RefSeq" id="WP_367625716.1">
    <property type="nucleotide sequence ID" value="NZ_JBFNQD010000010.1"/>
</dbReference>
<sequence>MDLRDTANVIDARQAFLDAEFDFICRLPPGYAAPTSGGSPPADLSAFRQAKAVASQSSVETITPPRSQQI</sequence>
<accession>A0ABV3PTJ4</accession>
<evidence type="ECO:0000313" key="2">
    <source>
        <dbReference type="Proteomes" id="UP001555786"/>
    </source>
</evidence>
<reference evidence="1 2" key="1">
    <citation type="submission" date="2024-07" db="EMBL/GenBank/DDBJ databases">
        <title>Description of Labrys sedimenti sp. nov., isolated from a diclofenac-degrading enrichment culture.</title>
        <authorList>
            <person name="Tancsics A."/>
            <person name="Csepanyi A."/>
        </authorList>
    </citation>
    <scope>NUCLEOTIDE SEQUENCE [LARGE SCALE GENOMIC DNA]</scope>
    <source>
        <strain evidence="1 2">LMG 23578</strain>
    </source>
</reference>
<evidence type="ECO:0000313" key="1">
    <source>
        <dbReference type="EMBL" id="MEW9308781.1"/>
    </source>
</evidence>
<comment type="caution">
    <text evidence="1">The sequence shown here is derived from an EMBL/GenBank/DDBJ whole genome shotgun (WGS) entry which is preliminary data.</text>
</comment>
<name>A0ABV3PTJ4_9HYPH</name>
<gene>
    <name evidence="1" type="ORF">ABXS05_24730</name>
</gene>